<accession>A0A0C3SBH8</accession>
<protein>
    <submittedName>
        <fullName evidence="2">Uncharacterized protein</fullName>
    </submittedName>
</protein>
<organism evidence="2 3">
    <name type="scientific">Phlebiopsis gigantea (strain 11061_1 CR5-6)</name>
    <name type="common">White-rot fungus</name>
    <name type="synonym">Peniophora gigantea</name>
    <dbReference type="NCBI Taxonomy" id="745531"/>
    <lineage>
        <taxon>Eukaryota</taxon>
        <taxon>Fungi</taxon>
        <taxon>Dikarya</taxon>
        <taxon>Basidiomycota</taxon>
        <taxon>Agaricomycotina</taxon>
        <taxon>Agaricomycetes</taxon>
        <taxon>Polyporales</taxon>
        <taxon>Phanerochaetaceae</taxon>
        <taxon>Phlebiopsis</taxon>
    </lineage>
</organism>
<dbReference type="EMBL" id="KN840487">
    <property type="protein sequence ID" value="KIP07975.1"/>
    <property type="molecule type" value="Genomic_DNA"/>
</dbReference>
<dbReference type="HOGENOM" id="CLU_115058_0_0_1"/>
<evidence type="ECO:0000256" key="1">
    <source>
        <dbReference type="SAM" id="MobiDB-lite"/>
    </source>
</evidence>
<feature type="compositionally biased region" description="Polar residues" evidence="1">
    <location>
        <begin position="81"/>
        <end position="95"/>
    </location>
</feature>
<proteinExistence type="predicted"/>
<reference evidence="2 3" key="1">
    <citation type="journal article" date="2014" name="PLoS Genet.">
        <title>Analysis of the Phlebiopsis gigantea genome, transcriptome and secretome provides insight into its pioneer colonization strategies of wood.</title>
        <authorList>
            <person name="Hori C."/>
            <person name="Ishida T."/>
            <person name="Igarashi K."/>
            <person name="Samejima M."/>
            <person name="Suzuki H."/>
            <person name="Master E."/>
            <person name="Ferreira P."/>
            <person name="Ruiz-Duenas F.J."/>
            <person name="Held B."/>
            <person name="Canessa P."/>
            <person name="Larrondo L.F."/>
            <person name="Schmoll M."/>
            <person name="Druzhinina I.S."/>
            <person name="Kubicek C.P."/>
            <person name="Gaskell J.A."/>
            <person name="Kersten P."/>
            <person name="St John F."/>
            <person name="Glasner J."/>
            <person name="Sabat G."/>
            <person name="Splinter BonDurant S."/>
            <person name="Syed K."/>
            <person name="Yadav J."/>
            <person name="Mgbeahuruike A.C."/>
            <person name="Kovalchuk A."/>
            <person name="Asiegbu F.O."/>
            <person name="Lackner G."/>
            <person name="Hoffmeister D."/>
            <person name="Rencoret J."/>
            <person name="Gutierrez A."/>
            <person name="Sun H."/>
            <person name="Lindquist E."/>
            <person name="Barry K."/>
            <person name="Riley R."/>
            <person name="Grigoriev I.V."/>
            <person name="Henrissat B."/>
            <person name="Kues U."/>
            <person name="Berka R.M."/>
            <person name="Martinez A.T."/>
            <person name="Covert S.F."/>
            <person name="Blanchette R.A."/>
            <person name="Cullen D."/>
        </authorList>
    </citation>
    <scope>NUCLEOTIDE SEQUENCE [LARGE SCALE GENOMIC DNA]</scope>
    <source>
        <strain evidence="2 3">11061_1 CR5-6</strain>
    </source>
</reference>
<dbReference type="AlphaFoldDB" id="A0A0C3SBH8"/>
<feature type="region of interest" description="Disordered" evidence="1">
    <location>
        <begin position="73"/>
        <end position="108"/>
    </location>
</feature>
<name>A0A0C3SBH8_PHLG1</name>
<evidence type="ECO:0000313" key="3">
    <source>
        <dbReference type="Proteomes" id="UP000053257"/>
    </source>
</evidence>
<sequence>MAMNDKDNTLIGARGVDVYPGVANPTESSVNSDPMQSNFVTDPTTDSFGAGVGSNFTGHLEAQRNFRDTAGVVEGRPGIIESTNIDPLNENSNNDDGWANARPTDAGVGSTVASTAASTAGSAAMSAAGVAAGAARMAYGHAVGDEAAKQAGKEAVWGKQ</sequence>
<dbReference type="Proteomes" id="UP000053257">
    <property type="component" value="Unassembled WGS sequence"/>
</dbReference>
<evidence type="ECO:0000313" key="2">
    <source>
        <dbReference type="EMBL" id="KIP07975.1"/>
    </source>
</evidence>
<keyword evidence="3" id="KW-1185">Reference proteome</keyword>
<dbReference type="OrthoDB" id="2581931at2759"/>
<gene>
    <name evidence="2" type="ORF">PHLGIDRAFT_70222</name>
</gene>